<dbReference type="PANTHER" id="PTHR37534:SF9">
    <property type="entry name" value="ZN(II)2CYS6 TRANSCRIPTION FACTOR (EUROFUNG)"/>
    <property type="match status" value="1"/>
</dbReference>
<evidence type="ECO:0008006" key="6">
    <source>
        <dbReference type="Google" id="ProtNLM"/>
    </source>
</evidence>
<comment type="caution">
    <text evidence="4">The sequence shown here is derived from an EMBL/GenBank/DDBJ whole genome shotgun (WGS) entry which is preliminary data.</text>
</comment>
<dbReference type="EMBL" id="LFMY01000007">
    <property type="protein sequence ID" value="OKL59570.1"/>
    <property type="molecule type" value="Genomic_DNA"/>
</dbReference>
<sequence>MNYNNNDSDKNGDSGRQALRGFYSYKNTFDEDAVWLDIPKNVIFVDNTDPHVEELEASLLATDSRRYRNVLSNEQLDANVETDHEIAFLLRHFAENPGYWMDLFDLDCYFSSLVPIKALSNSLLKYAACAYAAKQLSRVQGAKAIMGGRCSKQALMEVWPDADKVDWEWYGAKYYDKAIQLLMKELQHDGTSPAPLSTPEAFGQWQAAELYDGGERAGKRRRRCSNGRFSGSHSDEVLAATAILSVYEFLDATGPAWNRHLSGVKSLLDIAEIGIMPLGQVQSPGNGILPRLTPGLSRARRATFWNFARQDYLSAFINECQTRLNPEDLLVWTEAGLQLDSNGFVRPSNTDEESNMKEDMISNALIWLLSKIVNFIDAGDQINVASTGRQSDQGPMIGVSQNTLLERWHRLQSELDVWYNGLPETFQPCARLESARVPPLANGVDDCPFDEVWFSMPMCASTMQHYHMARIILLINKPHESTARRTTVTDRLKSYRSIESEIRLHSYDICSISMSRMDASSRIHSLQPLFVTGQCLTEPRERRTILGLLRGIEADTGWATEYRVKQLLKDWEWEEGATGS</sequence>
<feature type="region of interest" description="Disordered" evidence="3">
    <location>
        <begin position="213"/>
        <end position="232"/>
    </location>
</feature>
<proteinExistence type="predicted"/>
<comment type="subcellular location">
    <subcellularLocation>
        <location evidence="1">Nucleus</location>
    </subcellularLocation>
</comment>
<evidence type="ECO:0000256" key="3">
    <source>
        <dbReference type="SAM" id="MobiDB-lite"/>
    </source>
</evidence>
<dbReference type="GO" id="GO:0003700">
    <property type="term" value="F:DNA-binding transcription factor activity"/>
    <property type="evidence" value="ECO:0007669"/>
    <property type="project" value="TreeGrafter"/>
</dbReference>
<dbReference type="GeneID" id="31004931"/>
<gene>
    <name evidence="4" type="ORF">UA08_05175</name>
</gene>
<dbReference type="AlphaFoldDB" id="A0A225AFZ8"/>
<dbReference type="RefSeq" id="XP_020119691.1">
    <property type="nucleotide sequence ID" value="XM_020267467.1"/>
</dbReference>
<organism evidence="4 5">
    <name type="scientific">Talaromyces atroroseus</name>
    <dbReference type="NCBI Taxonomy" id="1441469"/>
    <lineage>
        <taxon>Eukaryota</taxon>
        <taxon>Fungi</taxon>
        <taxon>Dikarya</taxon>
        <taxon>Ascomycota</taxon>
        <taxon>Pezizomycotina</taxon>
        <taxon>Eurotiomycetes</taxon>
        <taxon>Eurotiomycetidae</taxon>
        <taxon>Eurotiales</taxon>
        <taxon>Trichocomaceae</taxon>
        <taxon>Talaromyces</taxon>
        <taxon>Talaromyces sect. Trachyspermi</taxon>
    </lineage>
</organism>
<evidence type="ECO:0000256" key="2">
    <source>
        <dbReference type="ARBA" id="ARBA00023242"/>
    </source>
</evidence>
<name>A0A225AFZ8_TALAT</name>
<dbReference type="InterPro" id="IPR021858">
    <property type="entry name" value="Fun_TF"/>
</dbReference>
<dbReference type="Proteomes" id="UP000214365">
    <property type="component" value="Unassembled WGS sequence"/>
</dbReference>
<reference evidence="4 5" key="1">
    <citation type="submission" date="2015-06" db="EMBL/GenBank/DDBJ databases">
        <title>Talaromyces atroroseus IBT 11181 draft genome.</title>
        <authorList>
            <person name="Rasmussen K.B."/>
            <person name="Rasmussen S."/>
            <person name="Petersen B."/>
            <person name="Sicheritz-Ponten T."/>
            <person name="Mortensen U.H."/>
            <person name="Thrane U."/>
        </authorList>
    </citation>
    <scope>NUCLEOTIDE SEQUENCE [LARGE SCALE GENOMIC DNA]</scope>
    <source>
        <strain evidence="4 5">IBT 11181</strain>
    </source>
</reference>
<dbReference type="PANTHER" id="PTHR37534">
    <property type="entry name" value="TRANSCRIPTIONAL ACTIVATOR PROTEIN UGA3"/>
    <property type="match status" value="1"/>
</dbReference>
<dbReference type="Pfam" id="PF11951">
    <property type="entry name" value="Fungal_trans_2"/>
    <property type="match status" value="1"/>
</dbReference>
<dbReference type="GO" id="GO:0005634">
    <property type="term" value="C:nucleus"/>
    <property type="evidence" value="ECO:0007669"/>
    <property type="project" value="UniProtKB-SubCell"/>
</dbReference>
<dbReference type="OrthoDB" id="5418899at2759"/>
<keyword evidence="2" id="KW-0539">Nucleus</keyword>
<dbReference type="STRING" id="1441469.A0A225AFZ8"/>
<evidence type="ECO:0000313" key="4">
    <source>
        <dbReference type="EMBL" id="OKL59570.1"/>
    </source>
</evidence>
<keyword evidence="5" id="KW-1185">Reference proteome</keyword>
<dbReference type="GO" id="GO:0045944">
    <property type="term" value="P:positive regulation of transcription by RNA polymerase II"/>
    <property type="evidence" value="ECO:0007669"/>
    <property type="project" value="TreeGrafter"/>
</dbReference>
<protein>
    <recommendedName>
        <fullName evidence="6">Zn(II)2Cys6 transcription factor</fullName>
    </recommendedName>
</protein>
<evidence type="ECO:0000256" key="1">
    <source>
        <dbReference type="ARBA" id="ARBA00004123"/>
    </source>
</evidence>
<accession>A0A225AFZ8</accession>
<dbReference type="GO" id="GO:0000976">
    <property type="term" value="F:transcription cis-regulatory region binding"/>
    <property type="evidence" value="ECO:0007669"/>
    <property type="project" value="TreeGrafter"/>
</dbReference>
<evidence type="ECO:0000313" key="5">
    <source>
        <dbReference type="Proteomes" id="UP000214365"/>
    </source>
</evidence>